<organism evidence="2 3">
    <name type="scientific">Eiseniibacteriota bacterium</name>
    <dbReference type="NCBI Taxonomy" id="2212470"/>
    <lineage>
        <taxon>Bacteria</taxon>
        <taxon>Candidatus Eiseniibacteriota</taxon>
    </lineage>
</organism>
<reference evidence="2 3" key="1">
    <citation type="journal article" date="2019" name="Nat. Microbiol.">
        <title>Mediterranean grassland soil C-N compound turnover is dependent on rainfall and depth, and is mediated by genomically divergent microorganisms.</title>
        <authorList>
            <person name="Diamond S."/>
            <person name="Andeer P.F."/>
            <person name="Li Z."/>
            <person name="Crits-Christoph A."/>
            <person name="Burstein D."/>
            <person name="Anantharaman K."/>
            <person name="Lane K.R."/>
            <person name="Thomas B.C."/>
            <person name="Pan C."/>
            <person name="Northen T.R."/>
            <person name="Banfield J.F."/>
        </authorList>
    </citation>
    <scope>NUCLEOTIDE SEQUENCE [LARGE SCALE GENOMIC DNA]</scope>
    <source>
        <strain evidence="2">WS_10</strain>
    </source>
</reference>
<feature type="chain" id="PRO_5022096226" description="Redoxin domain-containing protein" evidence="1">
    <location>
        <begin position="21"/>
        <end position="67"/>
    </location>
</feature>
<sequence>MSKLYQFIVLTILIAAAARADEPNATHITPAPQPPIQAISGLDLTPVRSLFNREADRPRILVMLSPT</sequence>
<feature type="signal peptide" evidence="1">
    <location>
        <begin position="1"/>
        <end position="20"/>
    </location>
</feature>
<gene>
    <name evidence="2" type="ORF">E6K80_09435</name>
</gene>
<dbReference type="Proteomes" id="UP000319836">
    <property type="component" value="Unassembled WGS sequence"/>
</dbReference>
<comment type="caution">
    <text evidence="2">The sequence shown here is derived from an EMBL/GenBank/DDBJ whole genome shotgun (WGS) entry which is preliminary data.</text>
</comment>
<protein>
    <recommendedName>
        <fullName evidence="4">Redoxin domain-containing protein</fullName>
    </recommendedName>
</protein>
<evidence type="ECO:0000256" key="1">
    <source>
        <dbReference type="SAM" id="SignalP"/>
    </source>
</evidence>
<evidence type="ECO:0000313" key="3">
    <source>
        <dbReference type="Proteomes" id="UP000319836"/>
    </source>
</evidence>
<evidence type="ECO:0000313" key="2">
    <source>
        <dbReference type="EMBL" id="TMQ70134.1"/>
    </source>
</evidence>
<accession>A0A538U2L1</accession>
<keyword evidence="1" id="KW-0732">Signal</keyword>
<dbReference type="EMBL" id="VBPA01000231">
    <property type="protein sequence ID" value="TMQ70134.1"/>
    <property type="molecule type" value="Genomic_DNA"/>
</dbReference>
<proteinExistence type="predicted"/>
<name>A0A538U2L1_UNCEI</name>
<dbReference type="AlphaFoldDB" id="A0A538U2L1"/>
<evidence type="ECO:0008006" key="4">
    <source>
        <dbReference type="Google" id="ProtNLM"/>
    </source>
</evidence>